<evidence type="ECO:0000256" key="1">
    <source>
        <dbReference type="SAM" id="MobiDB-lite"/>
    </source>
</evidence>
<dbReference type="Proteomes" id="UP000008792">
    <property type="component" value="Unassembled WGS sequence"/>
</dbReference>
<dbReference type="InterPro" id="IPR039353">
    <property type="entry name" value="TF_Adf1"/>
</dbReference>
<dbReference type="GO" id="GO:0006357">
    <property type="term" value="P:regulation of transcription by RNA polymerase II"/>
    <property type="evidence" value="ECO:0007669"/>
    <property type="project" value="TreeGrafter"/>
</dbReference>
<dbReference type="HOGENOM" id="CLU_112606_0_0_1"/>
<dbReference type="InterPro" id="IPR006578">
    <property type="entry name" value="MADF-dom"/>
</dbReference>
<dbReference type="InParanoid" id="B4LF27"/>
<evidence type="ECO:0000313" key="3">
    <source>
        <dbReference type="EMBL" id="EDW69196.1"/>
    </source>
</evidence>
<dbReference type="KEGG" id="dvi:6623892"/>
<feature type="domain" description="MADF" evidence="2">
    <location>
        <begin position="14"/>
        <end position="96"/>
    </location>
</feature>
<reference evidence="3 4" key="1">
    <citation type="journal article" date="2007" name="Nature">
        <title>Evolution of genes and genomes on the Drosophila phylogeny.</title>
        <authorList>
            <consortium name="Drosophila 12 Genomes Consortium"/>
            <person name="Clark A.G."/>
            <person name="Eisen M.B."/>
            <person name="Smith D.R."/>
            <person name="Bergman C.M."/>
            <person name="Oliver B."/>
            <person name="Markow T.A."/>
            <person name="Kaufman T.C."/>
            <person name="Kellis M."/>
            <person name="Gelbart W."/>
            <person name="Iyer V.N."/>
            <person name="Pollard D.A."/>
            <person name="Sackton T.B."/>
            <person name="Larracuente A.M."/>
            <person name="Singh N.D."/>
            <person name="Abad J.P."/>
            <person name="Abt D.N."/>
            <person name="Adryan B."/>
            <person name="Aguade M."/>
            <person name="Akashi H."/>
            <person name="Anderson W.W."/>
            <person name="Aquadro C.F."/>
            <person name="Ardell D.H."/>
            <person name="Arguello R."/>
            <person name="Artieri C.G."/>
            <person name="Barbash D.A."/>
            <person name="Barker D."/>
            <person name="Barsanti P."/>
            <person name="Batterham P."/>
            <person name="Batzoglou S."/>
            <person name="Begun D."/>
            <person name="Bhutkar A."/>
            <person name="Blanco E."/>
            <person name="Bosak S.A."/>
            <person name="Bradley R.K."/>
            <person name="Brand A.D."/>
            <person name="Brent M.R."/>
            <person name="Brooks A.N."/>
            <person name="Brown R.H."/>
            <person name="Butlin R.K."/>
            <person name="Caggese C."/>
            <person name="Calvi B.R."/>
            <person name="Bernardo de Carvalho A."/>
            <person name="Caspi A."/>
            <person name="Castrezana S."/>
            <person name="Celniker S.E."/>
            <person name="Chang J.L."/>
            <person name="Chapple C."/>
            <person name="Chatterji S."/>
            <person name="Chinwalla A."/>
            <person name="Civetta A."/>
            <person name="Clifton S.W."/>
            <person name="Comeron J.M."/>
            <person name="Costello J.C."/>
            <person name="Coyne J.A."/>
            <person name="Daub J."/>
            <person name="David R.G."/>
            <person name="Delcher A.L."/>
            <person name="Delehaunty K."/>
            <person name="Do C.B."/>
            <person name="Ebling H."/>
            <person name="Edwards K."/>
            <person name="Eickbush T."/>
            <person name="Evans J.D."/>
            <person name="Filipski A."/>
            <person name="Findeiss S."/>
            <person name="Freyhult E."/>
            <person name="Fulton L."/>
            <person name="Fulton R."/>
            <person name="Garcia A.C."/>
            <person name="Gardiner A."/>
            <person name="Garfield D.A."/>
            <person name="Garvin B.E."/>
            <person name="Gibson G."/>
            <person name="Gilbert D."/>
            <person name="Gnerre S."/>
            <person name="Godfrey J."/>
            <person name="Good R."/>
            <person name="Gotea V."/>
            <person name="Gravely B."/>
            <person name="Greenberg A.J."/>
            <person name="Griffiths-Jones S."/>
            <person name="Gross S."/>
            <person name="Guigo R."/>
            <person name="Gustafson E.A."/>
            <person name="Haerty W."/>
            <person name="Hahn M.W."/>
            <person name="Halligan D.L."/>
            <person name="Halpern A.L."/>
            <person name="Halter G.M."/>
            <person name="Han M.V."/>
            <person name="Heger A."/>
            <person name="Hillier L."/>
            <person name="Hinrichs A.S."/>
            <person name="Holmes I."/>
            <person name="Hoskins R.A."/>
            <person name="Hubisz M.J."/>
            <person name="Hultmark D."/>
            <person name="Huntley M.A."/>
            <person name="Jaffe D.B."/>
            <person name="Jagadeeshan S."/>
            <person name="Jeck W.R."/>
            <person name="Johnson J."/>
            <person name="Jones C.D."/>
            <person name="Jordan W.C."/>
            <person name="Karpen G.H."/>
            <person name="Kataoka E."/>
            <person name="Keightley P.D."/>
            <person name="Kheradpour P."/>
            <person name="Kirkness E.F."/>
            <person name="Koerich L.B."/>
            <person name="Kristiansen K."/>
            <person name="Kudrna D."/>
            <person name="Kulathinal R.J."/>
            <person name="Kumar S."/>
            <person name="Kwok R."/>
            <person name="Lander E."/>
            <person name="Langley C.H."/>
            <person name="Lapoint R."/>
            <person name="Lazzaro B.P."/>
            <person name="Lee S.J."/>
            <person name="Levesque L."/>
            <person name="Li R."/>
            <person name="Lin C.F."/>
            <person name="Lin M.F."/>
            <person name="Lindblad-Toh K."/>
            <person name="Llopart A."/>
            <person name="Long M."/>
            <person name="Low L."/>
            <person name="Lozovsky E."/>
            <person name="Lu J."/>
            <person name="Luo M."/>
            <person name="Machado C.A."/>
            <person name="Makalowski W."/>
            <person name="Marzo M."/>
            <person name="Matsuda M."/>
            <person name="Matzkin L."/>
            <person name="McAllister B."/>
            <person name="McBride C.S."/>
            <person name="McKernan B."/>
            <person name="McKernan K."/>
            <person name="Mendez-Lago M."/>
            <person name="Minx P."/>
            <person name="Mollenhauer M.U."/>
            <person name="Montooth K."/>
            <person name="Mount S.M."/>
            <person name="Mu X."/>
            <person name="Myers E."/>
            <person name="Negre B."/>
            <person name="Newfeld S."/>
            <person name="Nielsen R."/>
            <person name="Noor M.A."/>
            <person name="O'Grady P."/>
            <person name="Pachter L."/>
            <person name="Papaceit M."/>
            <person name="Parisi M.J."/>
            <person name="Parisi M."/>
            <person name="Parts L."/>
            <person name="Pedersen J.S."/>
            <person name="Pesole G."/>
            <person name="Phillippy A.M."/>
            <person name="Ponting C.P."/>
            <person name="Pop M."/>
            <person name="Porcelli D."/>
            <person name="Powell J.R."/>
            <person name="Prohaska S."/>
            <person name="Pruitt K."/>
            <person name="Puig M."/>
            <person name="Quesneville H."/>
            <person name="Ram K.R."/>
            <person name="Rand D."/>
            <person name="Rasmussen M.D."/>
            <person name="Reed L.K."/>
            <person name="Reenan R."/>
            <person name="Reily A."/>
            <person name="Remington K.A."/>
            <person name="Rieger T.T."/>
            <person name="Ritchie M.G."/>
            <person name="Robin C."/>
            <person name="Rogers Y.H."/>
            <person name="Rohde C."/>
            <person name="Rozas J."/>
            <person name="Rubenfield M.J."/>
            <person name="Ruiz A."/>
            <person name="Russo S."/>
            <person name="Salzberg S.L."/>
            <person name="Sanchez-Gracia A."/>
            <person name="Saranga D.J."/>
            <person name="Sato H."/>
            <person name="Schaeffer S.W."/>
            <person name="Schatz M.C."/>
            <person name="Schlenke T."/>
            <person name="Schwartz R."/>
            <person name="Segarra C."/>
            <person name="Singh R.S."/>
            <person name="Sirot L."/>
            <person name="Sirota M."/>
            <person name="Sisneros N.B."/>
            <person name="Smith C.D."/>
            <person name="Smith T.F."/>
            <person name="Spieth J."/>
            <person name="Stage D.E."/>
            <person name="Stark A."/>
            <person name="Stephan W."/>
            <person name="Strausberg R.L."/>
            <person name="Strempel S."/>
            <person name="Sturgill D."/>
            <person name="Sutton G."/>
            <person name="Sutton G.G."/>
            <person name="Tao W."/>
            <person name="Teichmann S."/>
            <person name="Tobari Y.N."/>
            <person name="Tomimura Y."/>
            <person name="Tsolas J.M."/>
            <person name="Valente V.L."/>
            <person name="Venter E."/>
            <person name="Venter J.C."/>
            <person name="Vicario S."/>
            <person name="Vieira F.G."/>
            <person name="Vilella A.J."/>
            <person name="Villasante A."/>
            <person name="Walenz B."/>
            <person name="Wang J."/>
            <person name="Wasserman M."/>
            <person name="Watts T."/>
            <person name="Wilson D."/>
            <person name="Wilson R.K."/>
            <person name="Wing R.A."/>
            <person name="Wolfner M.F."/>
            <person name="Wong A."/>
            <person name="Wong G.K."/>
            <person name="Wu C.I."/>
            <person name="Wu G."/>
            <person name="Yamamoto D."/>
            <person name="Yang H.P."/>
            <person name="Yang S.P."/>
            <person name="Yorke J.A."/>
            <person name="Yoshida K."/>
            <person name="Zdobnov E."/>
            <person name="Zhang P."/>
            <person name="Zhang Y."/>
            <person name="Zimin A.V."/>
            <person name="Baldwin J."/>
            <person name="Abdouelleil A."/>
            <person name="Abdulkadir J."/>
            <person name="Abebe A."/>
            <person name="Abera B."/>
            <person name="Abreu J."/>
            <person name="Acer S.C."/>
            <person name="Aftuck L."/>
            <person name="Alexander A."/>
            <person name="An P."/>
            <person name="Anderson E."/>
            <person name="Anderson S."/>
            <person name="Arachi H."/>
            <person name="Azer M."/>
            <person name="Bachantsang P."/>
            <person name="Barry A."/>
            <person name="Bayul T."/>
            <person name="Berlin A."/>
            <person name="Bessette D."/>
            <person name="Bloom T."/>
            <person name="Blye J."/>
            <person name="Boguslavskiy L."/>
            <person name="Bonnet C."/>
            <person name="Boukhgalter B."/>
            <person name="Bourzgui I."/>
            <person name="Brown A."/>
            <person name="Cahill P."/>
            <person name="Channer S."/>
            <person name="Cheshatsang Y."/>
            <person name="Chuda L."/>
            <person name="Citroen M."/>
            <person name="Collymore A."/>
            <person name="Cooke P."/>
            <person name="Costello M."/>
            <person name="D'Aco K."/>
            <person name="Daza R."/>
            <person name="De Haan G."/>
            <person name="DeGray S."/>
            <person name="DeMaso C."/>
            <person name="Dhargay N."/>
            <person name="Dooley K."/>
            <person name="Dooley E."/>
            <person name="Doricent M."/>
            <person name="Dorje P."/>
            <person name="Dorjee K."/>
            <person name="Dupes A."/>
            <person name="Elong R."/>
            <person name="Falk J."/>
            <person name="Farina A."/>
            <person name="Faro S."/>
            <person name="Ferguson D."/>
            <person name="Fisher S."/>
            <person name="Foley C.D."/>
            <person name="Franke A."/>
            <person name="Friedrich D."/>
            <person name="Gadbois L."/>
            <person name="Gearin G."/>
            <person name="Gearin C.R."/>
            <person name="Giannoukos G."/>
            <person name="Goode T."/>
            <person name="Graham J."/>
            <person name="Grandbois E."/>
            <person name="Grewal S."/>
            <person name="Gyaltsen K."/>
            <person name="Hafez N."/>
            <person name="Hagos B."/>
            <person name="Hall J."/>
            <person name="Henson C."/>
            <person name="Hollinger A."/>
            <person name="Honan T."/>
            <person name="Huard M.D."/>
            <person name="Hughes L."/>
            <person name="Hurhula B."/>
            <person name="Husby M.E."/>
            <person name="Kamat A."/>
            <person name="Kanga B."/>
            <person name="Kashin S."/>
            <person name="Khazanovich D."/>
            <person name="Kisner P."/>
            <person name="Lance K."/>
            <person name="Lara M."/>
            <person name="Lee W."/>
            <person name="Lennon N."/>
            <person name="Letendre F."/>
            <person name="LeVine R."/>
            <person name="Lipovsky A."/>
            <person name="Liu X."/>
            <person name="Liu J."/>
            <person name="Liu S."/>
            <person name="Lokyitsang T."/>
            <person name="Lokyitsang Y."/>
            <person name="Lubonja R."/>
            <person name="Lui A."/>
            <person name="MacDonald P."/>
            <person name="Magnisalis V."/>
            <person name="Maru K."/>
            <person name="Matthews C."/>
            <person name="McCusker W."/>
            <person name="McDonough S."/>
            <person name="Mehta T."/>
            <person name="Meldrim J."/>
            <person name="Meneus L."/>
            <person name="Mihai O."/>
            <person name="Mihalev A."/>
            <person name="Mihova T."/>
            <person name="Mittelman R."/>
            <person name="Mlenga V."/>
            <person name="Montmayeur A."/>
            <person name="Mulrain L."/>
            <person name="Navidi A."/>
            <person name="Naylor J."/>
            <person name="Negash T."/>
            <person name="Nguyen T."/>
            <person name="Nguyen N."/>
            <person name="Nicol R."/>
            <person name="Norbu C."/>
            <person name="Norbu N."/>
            <person name="Novod N."/>
            <person name="O'Neill B."/>
            <person name="Osman S."/>
            <person name="Markiewicz E."/>
            <person name="Oyono O.L."/>
            <person name="Patti C."/>
            <person name="Phunkhang P."/>
            <person name="Pierre F."/>
            <person name="Priest M."/>
            <person name="Raghuraman S."/>
            <person name="Rege F."/>
            <person name="Reyes R."/>
            <person name="Rise C."/>
            <person name="Rogov P."/>
            <person name="Ross K."/>
            <person name="Ryan E."/>
            <person name="Settipalli S."/>
            <person name="Shea T."/>
            <person name="Sherpa N."/>
            <person name="Shi L."/>
            <person name="Shih D."/>
            <person name="Sparrow T."/>
            <person name="Spaulding J."/>
            <person name="Stalker J."/>
            <person name="Stange-Thomann N."/>
            <person name="Stavropoulos S."/>
            <person name="Stone C."/>
            <person name="Strader C."/>
            <person name="Tesfaye S."/>
            <person name="Thomson T."/>
            <person name="Thoulutsang Y."/>
            <person name="Thoulutsang D."/>
            <person name="Topham K."/>
            <person name="Topping I."/>
            <person name="Tsamla T."/>
            <person name="Vassiliev H."/>
            <person name="Vo A."/>
            <person name="Wangchuk T."/>
            <person name="Wangdi T."/>
            <person name="Weiand M."/>
            <person name="Wilkinson J."/>
            <person name="Wilson A."/>
            <person name="Yadav S."/>
            <person name="Young G."/>
            <person name="Yu Q."/>
            <person name="Zembek L."/>
            <person name="Zhong D."/>
            <person name="Zimmer A."/>
            <person name="Zwirko Z."/>
            <person name="Jaffe D.B."/>
            <person name="Alvarez P."/>
            <person name="Brockman W."/>
            <person name="Butler J."/>
            <person name="Chin C."/>
            <person name="Gnerre S."/>
            <person name="Grabherr M."/>
            <person name="Kleber M."/>
            <person name="Mauceli E."/>
            <person name="MacCallum I."/>
        </authorList>
    </citation>
    <scope>NUCLEOTIDE SEQUENCE [LARGE SCALE GENOMIC DNA]</scope>
    <source>
        <strain evidence="4">Tucson 15010-1051.87</strain>
    </source>
</reference>
<dbReference type="eggNOG" id="ENOG502RVVK">
    <property type="taxonomic scope" value="Eukaryota"/>
</dbReference>
<dbReference type="GO" id="GO:0005634">
    <property type="term" value="C:nucleus"/>
    <property type="evidence" value="ECO:0007669"/>
    <property type="project" value="TreeGrafter"/>
</dbReference>
<dbReference type="PROSITE" id="PS51029">
    <property type="entry name" value="MADF"/>
    <property type="match status" value="1"/>
</dbReference>
<sequence>MRTSYKKNRPFDFKLIDHVEPNTVLYKRQTGLSNYDVMKVKSEIWSNIAEIMDCDVDFCLMRWNNLHYQYRKESRRPGGSTWPYFKRLQFLSGLPPRPKSKHTAQCTDKSQTAEVTKEVTVDHDAWQSYDDCVVMHVGDMEHNSDSFIIEEIIEQNDQILQEEIIYEEEDAVEEEHLQPDFEPSSKATSPSTGETSSPASDYLKMARILEQLKGTQQVRAERRIMAFLLKCQLRALVDEPIDDLVV</sequence>
<dbReference type="SMART" id="SM00595">
    <property type="entry name" value="MADF"/>
    <property type="match status" value="1"/>
</dbReference>
<feature type="region of interest" description="Disordered" evidence="1">
    <location>
        <begin position="172"/>
        <end position="200"/>
    </location>
</feature>
<dbReference type="PhylomeDB" id="B4LF27"/>
<gene>
    <name evidence="3" type="primary">Dvir\GJ13117</name>
    <name evidence="3" type="ORF">Dvir_GJ13117</name>
</gene>
<name>B4LF27_DROVI</name>
<feature type="compositionally biased region" description="Polar residues" evidence="1">
    <location>
        <begin position="185"/>
        <end position="199"/>
    </location>
</feature>
<evidence type="ECO:0000259" key="2">
    <source>
        <dbReference type="PROSITE" id="PS51029"/>
    </source>
</evidence>
<proteinExistence type="predicted"/>
<dbReference type="AlphaFoldDB" id="B4LF27"/>
<dbReference type="PANTHER" id="PTHR12243">
    <property type="entry name" value="MADF DOMAIN TRANSCRIPTION FACTOR"/>
    <property type="match status" value="1"/>
</dbReference>
<evidence type="ECO:0000313" key="4">
    <source>
        <dbReference type="Proteomes" id="UP000008792"/>
    </source>
</evidence>
<organism evidence="3 4">
    <name type="scientific">Drosophila virilis</name>
    <name type="common">Fruit fly</name>
    <dbReference type="NCBI Taxonomy" id="7244"/>
    <lineage>
        <taxon>Eukaryota</taxon>
        <taxon>Metazoa</taxon>
        <taxon>Ecdysozoa</taxon>
        <taxon>Arthropoda</taxon>
        <taxon>Hexapoda</taxon>
        <taxon>Insecta</taxon>
        <taxon>Pterygota</taxon>
        <taxon>Neoptera</taxon>
        <taxon>Endopterygota</taxon>
        <taxon>Diptera</taxon>
        <taxon>Brachycera</taxon>
        <taxon>Muscomorpha</taxon>
        <taxon>Ephydroidea</taxon>
        <taxon>Drosophilidae</taxon>
        <taxon>Drosophila</taxon>
    </lineage>
</organism>
<accession>B4LF27</accession>
<dbReference type="OMA" id="MAFLLKC"/>
<protein>
    <recommendedName>
        <fullName evidence="2">MADF domain-containing protein</fullName>
    </recommendedName>
</protein>
<dbReference type="Pfam" id="PF10545">
    <property type="entry name" value="MADF_DNA_bdg"/>
    <property type="match status" value="1"/>
</dbReference>
<keyword evidence="4" id="KW-1185">Reference proteome</keyword>
<dbReference type="GO" id="GO:0005667">
    <property type="term" value="C:transcription regulator complex"/>
    <property type="evidence" value="ECO:0007669"/>
    <property type="project" value="TreeGrafter"/>
</dbReference>
<dbReference type="EMBL" id="CH940647">
    <property type="protein sequence ID" value="EDW69196.1"/>
    <property type="molecule type" value="Genomic_DNA"/>
</dbReference>
<dbReference type="OrthoDB" id="5984255at2759"/>
<dbReference type="FunCoup" id="B4LF27">
    <property type="interactions" value="40"/>
</dbReference>
<dbReference type="PANTHER" id="PTHR12243:SF69">
    <property type="entry name" value="SI:CH73-59F11.3"/>
    <property type="match status" value="1"/>
</dbReference>